<dbReference type="InterPro" id="IPR004839">
    <property type="entry name" value="Aminotransferase_I/II_large"/>
</dbReference>
<dbReference type="InterPro" id="IPR036390">
    <property type="entry name" value="WH_DNA-bd_sf"/>
</dbReference>
<dbReference type="GO" id="GO:0030170">
    <property type="term" value="F:pyridoxal phosphate binding"/>
    <property type="evidence" value="ECO:0007669"/>
    <property type="project" value="InterPro"/>
</dbReference>
<proteinExistence type="inferred from homology"/>
<dbReference type="eggNOG" id="COG1167">
    <property type="taxonomic scope" value="Bacteria"/>
</dbReference>
<evidence type="ECO:0000313" key="7">
    <source>
        <dbReference type="EMBL" id="SDN64803.1"/>
    </source>
</evidence>
<dbReference type="InterPro" id="IPR036388">
    <property type="entry name" value="WH-like_DNA-bd_sf"/>
</dbReference>
<dbReference type="Gene3D" id="1.10.10.10">
    <property type="entry name" value="Winged helix-like DNA-binding domain superfamily/Winged helix DNA-binding domain"/>
    <property type="match status" value="1"/>
</dbReference>
<accession>A0A1H0D3U6</accession>
<dbReference type="InterPro" id="IPR015424">
    <property type="entry name" value="PyrdxlP-dep_Trfase"/>
</dbReference>
<comment type="similarity">
    <text evidence="1">In the C-terminal section; belongs to the class-I pyridoxal-phosphate-dependent aminotransferase family.</text>
</comment>
<evidence type="ECO:0000256" key="3">
    <source>
        <dbReference type="ARBA" id="ARBA00023015"/>
    </source>
</evidence>
<keyword evidence="4 7" id="KW-0238">DNA-binding</keyword>
<gene>
    <name evidence="7" type="ORF">SAMN04489726_7576</name>
</gene>
<evidence type="ECO:0000259" key="6">
    <source>
        <dbReference type="PROSITE" id="PS50949"/>
    </source>
</evidence>
<evidence type="ECO:0000256" key="4">
    <source>
        <dbReference type="ARBA" id="ARBA00023125"/>
    </source>
</evidence>
<dbReference type="InterPro" id="IPR000524">
    <property type="entry name" value="Tscrpt_reg_HTH_GntR"/>
</dbReference>
<dbReference type="InterPro" id="IPR015421">
    <property type="entry name" value="PyrdxlP-dep_Trfase_major"/>
</dbReference>
<dbReference type="STRING" id="211114.SAMN04489726_7576"/>
<evidence type="ECO:0000256" key="2">
    <source>
        <dbReference type="ARBA" id="ARBA00022898"/>
    </source>
</evidence>
<dbReference type="PROSITE" id="PS50949">
    <property type="entry name" value="HTH_GNTR"/>
    <property type="match status" value="1"/>
</dbReference>
<dbReference type="PANTHER" id="PTHR46577">
    <property type="entry name" value="HTH-TYPE TRANSCRIPTIONAL REGULATORY PROTEIN GABR"/>
    <property type="match status" value="1"/>
</dbReference>
<dbReference type="AlphaFoldDB" id="A0A1H0D3U6"/>
<keyword evidence="5" id="KW-0804">Transcription</keyword>
<dbReference type="PANTHER" id="PTHR46577:SF2">
    <property type="entry name" value="TRANSCRIPTIONAL REGULATORY PROTEIN"/>
    <property type="match status" value="1"/>
</dbReference>
<dbReference type="SUPFAM" id="SSF53383">
    <property type="entry name" value="PLP-dependent transferases"/>
    <property type="match status" value="1"/>
</dbReference>
<dbReference type="EMBL" id="LT629701">
    <property type="protein sequence ID" value="SDN64803.1"/>
    <property type="molecule type" value="Genomic_DNA"/>
</dbReference>
<dbReference type="CDD" id="cd00609">
    <property type="entry name" value="AAT_like"/>
    <property type="match status" value="1"/>
</dbReference>
<dbReference type="Proteomes" id="UP000183376">
    <property type="component" value="Chromosome I"/>
</dbReference>
<evidence type="ECO:0000256" key="1">
    <source>
        <dbReference type="ARBA" id="ARBA00005384"/>
    </source>
</evidence>
<name>A0A1H0D3U6_ALLAB</name>
<keyword evidence="7" id="KW-0808">Transferase</keyword>
<keyword evidence="3" id="KW-0805">Transcription regulation</keyword>
<protein>
    <submittedName>
        <fullName evidence="7">DNA-binding transcriptional regulator, MocR family, contains an aminotransferase domain</fullName>
    </submittedName>
</protein>
<sequence length="457" mass="48209">MTMDVDLSWLADRIEDTSAEGIAASVNRLIRAGELVIGSKLPTVRALARAIGVSPTTVSESWRSLTRVGAIETRGRNGSFVTGRQRRAEPGRFWRLAAATGRFTRDLSAGVPDPDLLPPLGPALARVDGQPPLSGYLDTPVLPELERLVRESWRGVCDPQELTIVNGSLDGIDRALSQLVALGDRVIVENPTFPPFLDLLDAVGATPLPVPMDAEGMCPDALRAALAEEPTALLMQPRAQNPTGTSTSARRVAELAALLAEAPDVVVIEDDHVGDVAVAEPVSLATALPERVVRIQSFSKSHGPDLRLAALGGPSALVGPLVARRHLGAAWSSRLLQEILVGMLTDPGSIAAVARARSVYAERREALRAALSARGVNSIGADGINLWVEVEREREALVVLAAQGIGAAPGAPFLVRSTGTSHLRITTAVLPLSEVDLVADALAEAARPYPPYTPAAM</sequence>
<dbReference type="SUPFAM" id="SSF46785">
    <property type="entry name" value="Winged helix' DNA-binding domain"/>
    <property type="match status" value="1"/>
</dbReference>
<dbReference type="GO" id="GO:0003677">
    <property type="term" value="F:DNA binding"/>
    <property type="evidence" value="ECO:0007669"/>
    <property type="project" value="UniProtKB-KW"/>
</dbReference>
<keyword evidence="2" id="KW-0663">Pyridoxal phosphate</keyword>
<reference evidence="7 8" key="1">
    <citation type="submission" date="2016-10" db="EMBL/GenBank/DDBJ databases">
        <authorList>
            <person name="de Groot N.N."/>
        </authorList>
    </citation>
    <scope>NUCLEOTIDE SEQUENCE [LARGE SCALE GENOMIC DNA]</scope>
    <source>
        <strain evidence="7 8">DSM 44149</strain>
    </source>
</reference>
<dbReference type="GO" id="GO:0003700">
    <property type="term" value="F:DNA-binding transcription factor activity"/>
    <property type="evidence" value="ECO:0007669"/>
    <property type="project" value="InterPro"/>
</dbReference>
<dbReference type="Pfam" id="PF00392">
    <property type="entry name" value="GntR"/>
    <property type="match status" value="1"/>
</dbReference>
<feature type="domain" description="HTH gntR-type" evidence="6">
    <location>
        <begin position="16"/>
        <end position="84"/>
    </location>
</feature>
<keyword evidence="8" id="KW-1185">Reference proteome</keyword>
<dbReference type="Pfam" id="PF00155">
    <property type="entry name" value="Aminotran_1_2"/>
    <property type="match status" value="1"/>
</dbReference>
<evidence type="ECO:0000313" key="8">
    <source>
        <dbReference type="Proteomes" id="UP000183376"/>
    </source>
</evidence>
<evidence type="ECO:0000256" key="5">
    <source>
        <dbReference type="ARBA" id="ARBA00023163"/>
    </source>
</evidence>
<dbReference type="GO" id="GO:0008483">
    <property type="term" value="F:transaminase activity"/>
    <property type="evidence" value="ECO:0007669"/>
    <property type="project" value="UniProtKB-KW"/>
</dbReference>
<organism evidence="7 8">
    <name type="scientific">Allokutzneria albata</name>
    <name type="common">Kibdelosporangium albatum</name>
    <dbReference type="NCBI Taxonomy" id="211114"/>
    <lineage>
        <taxon>Bacteria</taxon>
        <taxon>Bacillati</taxon>
        <taxon>Actinomycetota</taxon>
        <taxon>Actinomycetes</taxon>
        <taxon>Pseudonocardiales</taxon>
        <taxon>Pseudonocardiaceae</taxon>
        <taxon>Allokutzneria</taxon>
    </lineage>
</organism>
<keyword evidence="7" id="KW-0032">Aminotransferase</keyword>
<dbReference type="InterPro" id="IPR051446">
    <property type="entry name" value="HTH_trans_reg/aminotransferase"/>
</dbReference>
<dbReference type="Gene3D" id="3.40.640.10">
    <property type="entry name" value="Type I PLP-dependent aspartate aminotransferase-like (Major domain)"/>
    <property type="match status" value="1"/>
</dbReference>
<dbReference type="SMART" id="SM00345">
    <property type="entry name" value="HTH_GNTR"/>
    <property type="match status" value="1"/>
</dbReference>